<proteinExistence type="predicted"/>
<organism evidence="1 2">
    <name type="scientific">Anaerolinea thermophila (strain DSM 14523 / JCM 11388 / NBRC 100420 / UNI-1)</name>
    <dbReference type="NCBI Taxonomy" id="926569"/>
    <lineage>
        <taxon>Bacteria</taxon>
        <taxon>Bacillati</taxon>
        <taxon>Chloroflexota</taxon>
        <taxon>Anaerolineae</taxon>
        <taxon>Anaerolineales</taxon>
        <taxon>Anaerolineaceae</taxon>
        <taxon>Anaerolinea</taxon>
    </lineage>
</organism>
<accession>E8N5F1</accession>
<name>E8N5F1_ANATU</name>
<sequence>MSEIKRFTLIKPTVDTPFCIDFNWWAEQGQDPNVFLREYLCAEHQAAFEQNQTVKIDWVDPQTAEVQAVDGLQHVLIQHCAKQPNFITANTSLVDAVFRILLANGNIPMSPVELSREIGKPADLILRTLSSGRVFMGIRPKHPSK</sequence>
<dbReference type="InParanoid" id="E8N5F1"/>
<reference evidence="1 2" key="1">
    <citation type="submission" date="2010-12" db="EMBL/GenBank/DDBJ databases">
        <title>Whole genome sequence of Anaerolinea thermophila UNI-1.</title>
        <authorList>
            <person name="Narita-Yamada S."/>
            <person name="Kishi E."/>
            <person name="Watanabe Y."/>
            <person name="Takasaki K."/>
            <person name="Ankai A."/>
            <person name="Oguchi A."/>
            <person name="Fukui S."/>
            <person name="Takahashi M."/>
            <person name="Yashiro I."/>
            <person name="Hosoyama A."/>
            <person name="Sekiguchi Y."/>
            <person name="Hanada S."/>
            <person name="Fujita N."/>
        </authorList>
    </citation>
    <scope>NUCLEOTIDE SEQUENCE [LARGE SCALE GENOMIC DNA]</scope>
    <source>
        <strain evidence="2">DSM 14523 / JCM 11388 / NBRC 100420 / UNI-1</strain>
    </source>
</reference>
<dbReference type="Proteomes" id="UP000008922">
    <property type="component" value="Chromosome"/>
</dbReference>
<dbReference type="AlphaFoldDB" id="E8N5F1"/>
<dbReference type="OrthoDB" id="160864at2"/>
<dbReference type="eggNOG" id="ENOG5034B2I">
    <property type="taxonomic scope" value="Bacteria"/>
</dbReference>
<keyword evidence="2" id="KW-1185">Reference proteome</keyword>
<dbReference type="RefSeq" id="WP_013560045.1">
    <property type="nucleotide sequence ID" value="NC_014960.1"/>
</dbReference>
<dbReference type="HOGENOM" id="CLU_1782854_0_0_0"/>
<dbReference type="KEGG" id="atm:ANT_16390"/>
<dbReference type="STRING" id="926569.ANT_16390"/>
<protein>
    <submittedName>
        <fullName evidence="1">Uncharacterized protein</fullName>
    </submittedName>
</protein>
<evidence type="ECO:0000313" key="2">
    <source>
        <dbReference type="Proteomes" id="UP000008922"/>
    </source>
</evidence>
<gene>
    <name evidence="1" type="ordered locus">ANT_16390</name>
</gene>
<dbReference type="EMBL" id="AP012029">
    <property type="protein sequence ID" value="BAJ63665.1"/>
    <property type="molecule type" value="Genomic_DNA"/>
</dbReference>
<evidence type="ECO:0000313" key="1">
    <source>
        <dbReference type="EMBL" id="BAJ63665.1"/>
    </source>
</evidence>